<dbReference type="InterPro" id="IPR029039">
    <property type="entry name" value="Flavoprotein-like_sf"/>
</dbReference>
<feature type="binding site" evidence="6">
    <location>
        <begin position="138"/>
        <end position="141"/>
    </location>
    <ligand>
        <name>FMN</name>
        <dbReference type="ChEBI" id="CHEBI:58210"/>
    </ligand>
</feature>
<comment type="similarity">
    <text evidence="6">Belongs to the azoreductase type 1 family.</text>
</comment>
<feature type="binding site" evidence="6">
    <location>
        <position position="10"/>
    </location>
    <ligand>
        <name>FMN</name>
        <dbReference type="ChEBI" id="CHEBI:58210"/>
    </ligand>
</feature>
<dbReference type="InterPro" id="IPR050104">
    <property type="entry name" value="FMN-dep_NADH:Q_OxRdtase_AzoR1"/>
</dbReference>
<keyword evidence="4 6" id="KW-0520">NAD</keyword>
<dbReference type="RefSeq" id="WP_119039578.1">
    <property type="nucleotide sequence ID" value="NZ_CP099968.1"/>
</dbReference>
<proteinExistence type="inferred from homology"/>
<gene>
    <name evidence="6" type="primary">azoR</name>
    <name evidence="8" type="ORF">NIK97_18530</name>
</gene>
<dbReference type="EC" id="1.6.5.-" evidence="6"/>
<keyword evidence="9" id="KW-1185">Reference proteome</keyword>
<dbReference type="SUPFAM" id="SSF52218">
    <property type="entry name" value="Flavoproteins"/>
    <property type="match status" value="1"/>
</dbReference>
<comment type="catalytic activity">
    <reaction evidence="6">
        <text>2 a quinone + NADH + H(+) = 2 a 1,4-benzosemiquinone + NAD(+)</text>
        <dbReference type="Rhea" id="RHEA:65952"/>
        <dbReference type="ChEBI" id="CHEBI:15378"/>
        <dbReference type="ChEBI" id="CHEBI:57540"/>
        <dbReference type="ChEBI" id="CHEBI:57945"/>
        <dbReference type="ChEBI" id="CHEBI:132124"/>
        <dbReference type="ChEBI" id="CHEBI:134225"/>
    </reaction>
</comment>
<feature type="binding site" evidence="6">
    <location>
        <begin position="16"/>
        <end position="18"/>
    </location>
    <ligand>
        <name>FMN</name>
        <dbReference type="ChEBI" id="CHEBI:58210"/>
    </ligand>
</feature>
<dbReference type="HAMAP" id="MF_01216">
    <property type="entry name" value="Azoreductase_type1"/>
    <property type="match status" value="1"/>
</dbReference>
<accession>A0ABY5UIM5</accession>
<dbReference type="EMBL" id="CP099968">
    <property type="protein sequence ID" value="UWL61874.1"/>
    <property type="molecule type" value="Genomic_DNA"/>
</dbReference>
<reference evidence="8" key="1">
    <citation type="submission" date="2022-06" db="EMBL/GenBank/DDBJ databases">
        <title>Complete Genome Sequence of Deoxynivalenol-bioadsorption Ochrobactrum pseudintermedium ASAG-D25.</title>
        <authorList>
            <person name="Wang N."/>
        </authorList>
    </citation>
    <scope>NUCLEOTIDE SEQUENCE</scope>
    <source>
        <strain evidence="8">ASAG-D25</strain>
    </source>
</reference>
<dbReference type="PANTHER" id="PTHR43741">
    <property type="entry name" value="FMN-DEPENDENT NADH-AZOREDUCTASE 1"/>
    <property type="match status" value="1"/>
</dbReference>
<comment type="cofactor">
    <cofactor evidence="6">
        <name>FMN</name>
        <dbReference type="ChEBI" id="CHEBI:58210"/>
    </cofactor>
    <text evidence="6">Binds 1 FMN per subunit.</text>
</comment>
<evidence type="ECO:0000256" key="1">
    <source>
        <dbReference type="ARBA" id="ARBA00022630"/>
    </source>
</evidence>
<comment type="subunit">
    <text evidence="6">Homodimer.</text>
</comment>
<evidence type="ECO:0000256" key="3">
    <source>
        <dbReference type="ARBA" id="ARBA00023002"/>
    </source>
</evidence>
<keyword evidence="2 6" id="KW-0288">FMN</keyword>
<evidence type="ECO:0000313" key="8">
    <source>
        <dbReference type="EMBL" id="UWL61874.1"/>
    </source>
</evidence>
<evidence type="ECO:0000256" key="5">
    <source>
        <dbReference type="ARBA" id="ARBA00048542"/>
    </source>
</evidence>
<sequence length="208" mass="22526">MPNILTVTSSILGEASISNRLVRHTVDELRRTEPASNVVTRDLGSNPLPHLTGDAAAALRAEPATRRQRAAREVSDGLVAELKAADTLVIGAPMYNFGIPTTLKAWFDHVLRAGVTFRYTEAGAEGLLPGKRAIVILTRGGFYSDGPAKAFDSQEPHLRALLNFIGIEDVTFIRVEKLAISQEEQAQAIDTAVEKISRLLQIGQSRTA</sequence>
<keyword evidence="3 6" id="KW-0560">Oxidoreductase</keyword>
<evidence type="ECO:0000256" key="2">
    <source>
        <dbReference type="ARBA" id="ARBA00022643"/>
    </source>
</evidence>
<feature type="binding site" evidence="6">
    <location>
        <begin position="94"/>
        <end position="97"/>
    </location>
    <ligand>
        <name>FMN</name>
        <dbReference type="ChEBI" id="CHEBI:58210"/>
    </ligand>
</feature>
<evidence type="ECO:0000259" key="7">
    <source>
        <dbReference type="Pfam" id="PF02525"/>
    </source>
</evidence>
<feature type="domain" description="Flavodoxin-like fold" evidence="7">
    <location>
        <begin position="3"/>
        <end position="198"/>
    </location>
</feature>
<dbReference type="Proteomes" id="UP001058739">
    <property type="component" value="Chromosome 02"/>
</dbReference>
<name>A0ABY5UIM5_9HYPH</name>
<comment type="catalytic activity">
    <reaction evidence="5">
        <text>N,N-dimethyl-1,4-phenylenediamine + anthranilate + 2 NAD(+) = 2-(4-dimethylaminophenyl)diazenylbenzoate + 2 NADH + 2 H(+)</text>
        <dbReference type="Rhea" id="RHEA:55872"/>
        <dbReference type="ChEBI" id="CHEBI:15378"/>
        <dbReference type="ChEBI" id="CHEBI:15783"/>
        <dbReference type="ChEBI" id="CHEBI:16567"/>
        <dbReference type="ChEBI" id="CHEBI:57540"/>
        <dbReference type="ChEBI" id="CHEBI:57945"/>
        <dbReference type="ChEBI" id="CHEBI:71579"/>
        <dbReference type="EC" id="1.7.1.17"/>
    </reaction>
    <physiologicalReaction direction="right-to-left" evidence="5">
        <dbReference type="Rhea" id="RHEA:55874"/>
    </physiologicalReaction>
</comment>
<dbReference type="EC" id="1.7.1.17" evidence="6"/>
<evidence type="ECO:0000256" key="6">
    <source>
        <dbReference type="HAMAP-Rule" id="MF_01216"/>
    </source>
</evidence>
<comment type="function">
    <text evidence="6">Quinone reductase that provides resistance to thiol-specific stress caused by electrophilic quinones.</text>
</comment>
<protein>
    <recommendedName>
        <fullName evidence="6">FMN dependent NADH:quinone oxidoreductase</fullName>
        <ecNumber evidence="6">1.6.5.-</ecNumber>
    </recommendedName>
    <alternativeName>
        <fullName evidence="6">Azo-dye reductase</fullName>
    </alternativeName>
    <alternativeName>
        <fullName evidence="6">FMN-dependent NADH-azo compound oxidoreductase</fullName>
    </alternativeName>
    <alternativeName>
        <fullName evidence="6">FMN-dependent NADH-azoreductase</fullName>
        <ecNumber evidence="6">1.7.1.17</ecNumber>
    </alternativeName>
</protein>
<dbReference type="PANTHER" id="PTHR43741:SF2">
    <property type="entry name" value="FMN-DEPENDENT NADH:QUINONE OXIDOREDUCTASE"/>
    <property type="match status" value="1"/>
</dbReference>
<evidence type="ECO:0000256" key="4">
    <source>
        <dbReference type="ARBA" id="ARBA00023027"/>
    </source>
</evidence>
<dbReference type="InterPro" id="IPR003680">
    <property type="entry name" value="Flavodoxin_fold"/>
</dbReference>
<dbReference type="Gene3D" id="3.40.50.360">
    <property type="match status" value="1"/>
</dbReference>
<dbReference type="InterPro" id="IPR023048">
    <property type="entry name" value="NADH:quinone_OxRdtase_FMN_depd"/>
</dbReference>
<evidence type="ECO:0000313" key="9">
    <source>
        <dbReference type="Proteomes" id="UP001058739"/>
    </source>
</evidence>
<organism evidence="8 9">
    <name type="scientific">Brucella pseudintermedia</name>
    <dbReference type="NCBI Taxonomy" id="370111"/>
    <lineage>
        <taxon>Bacteria</taxon>
        <taxon>Pseudomonadati</taxon>
        <taxon>Pseudomonadota</taxon>
        <taxon>Alphaproteobacteria</taxon>
        <taxon>Hyphomicrobiales</taxon>
        <taxon>Brucellaceae</taxon>
        <taxon>Brucella/Ochrobactrum group</taxon>
        <taxon>Brucella</taxon>
    </lineage>
</organism>
<dbReference type="Pfam" id="PF02525">
    <property type="entry name" value="Flavodoxin_2"/>
    <property type="match status" value="1"/>
</dbReference>
<keyword evidence="1 6" id="KW-0285">Flavoprotein</keyword>
<comment type="function">
    <text evidence="6">Also exhibits azoreductase activity. Catalyzes the reductive cleavage of the azo bond in aromatic azo compounds to the corresponding amines.</text>
</comment>